<keyword evidence="6" id="KW-1185">Reference proteome</keyword>
<name>A0A9P6DPA3_9AGAM</name>
<dbReference type="Proteomes" id="UP000886523">
    <property type="component" value="Unassembled WGS sequence"/>
</dbReference>
<feature type="compositionally biased region" description="Low complexity" evidence="3">
    <location>
        <begin position="438"/>
        <end position="455"/>
    </location>
</feature>
<evidence type="ECO:0000256" key="3">
    <source>
        <dbReference type="SAM" id="MobiDB-lite"/>
    </source>
</evidence>
<sequence length="619" mass="66993">MSTQGGYWFEPNYRAKFLSPLCIILDFKYARLLGALRNYKPAKGTKKNCDDKDKGHGVPAHSTKSQSRLLLVSANSAINQEHAVPTCWTLPKFMSMSTPNTPRITKRKLDDAISILDSAVHDPNVPDSTYQKDTGPSPTKRATTAKSIYASLSKYGFRNKEKSTEKAGPSRTPMLTSLLHRSRSKSLSRPVSHPPPIHPTISHPQPLASRPPYRPTSTIDFLARLATFRLATYRDKPRGTDAVAASRCGWKNEGPDRLVCDNCSAAWVVGSTAGMSRDAASTLTERQRASMVTSHKESCPWRKRQCDESIYRVPLKGSTALAREVAARARAMTPHVQNVSVKHPLTPSQLMNLISMITSLPRTVMDVAQPSESGEICQTSLVLSLFGWEPWSVTISSNSVRRASYTQSLSRATSVTVSRGPSLVRVSNGVRPSVDNASTSGSVISPPSPTSSPTTPDDKDFTLSCPLCQRRLGLWAFRSSPASSEDQHAVFNGHGGTNGDTAPCVPSSPPTRHASLSSHPRRPMNPRPLDVSSTAPGGATTSAAGASDETLVEGWRAVLNVVGRAGLGARRRRSDIFGPLPTTDTVEEGQETAEVDSMVESVKRGGSKELLRYVKGLLG</sequence>
<feature type="compositionally biased region" description="Polar residues" evidence="3">
    <location>
        <begin position="126"/>
        <end position="143"/>
    </location>
</feature>
<dbReference type="Pfam" id="PF07967">
    <property type="entry name" value="zf-C3HC"/>
    <property type="match status" value="1"/>
</dbReference>
<feature type="region of interest" description="Disordered" evidence="3">
    <location>
        <begin position="425"/>
        <end position="458"/>
    </location>
</feature>
<evidence type="ECO:0000256" key="2">
    <source>
        <dbReference type="ARBA" id="ARBA00023242"/>
    </source>
</evidence>
<dbReference type="GO" id="GO:0008270">
    <property type="term" value="F:zinc ion binding"/>
    <property type="evidence" value="ECO:0007669"/>
    <property type="project" value="InterPro"/>
</dbReference>
<dbReference type="OrthoDB" id="2592092at2759"/>
<feature type="domain" description="C3HC-type" evidence="4">
    <location>
        <begin position="215"/>
        <end position="336"/>
    </location>
</feature>
<gene>
    <name evidence="5" type="ORF">BS47DRAFT_1487775</name>
</gene>
<feature type="compositionally biased region" description="Basic and acidic residues" evidence="3">
    <location>
        <begin position="47"/>
        <end position="56"/>
    </location>
</feature>
<dbReference type="EMBL" id="MU129028">
    <property type="protein sequence ID" value="KAF9509811.1"/>
    <property type="molecule type" value="Genomic_DNA"/>
</dbReference>
<accession>A0A9P6DPA3</accession>
<feature type="region of interest" description="Disordered" evidence="3">
    <location>
        <begin position="159"/>
        <end position="211"/>
    </location>
</feature>
<reference evidence="5" key="1">
    <citation type="journal article" date="2020" name="Nat. Commun.">
        <title>Large-scale genome sequencing of mycorrhizal fungi provides insights into the early evolution of symbiotic traits.</title>
        <authorList>
            <person name="Miyauchi S."/>
            <person name="Kiss E."/>
            <person name="Kuo A."/>
            <person name="Drula E."/>
            <person name="Kohler A."/>
            <person name="Sanchez-Garcia M."/>
            <person name="Morin E."/>
            <person name="Andreopoulos B."/>
            <person name="Barry K.W."/>
            <person name="Bonito G."/>
            <person name="Buee M."/>
            <person name="Carver A."/>
            <person name="Chen C."/>
            <person name="Cichocki N."/>
            <person name="Clum A."/>
            <person name="Culley D."/>
            <person name="Crous P.W."/>
            <person name="Fauchery L."/>
            <person name="Girlanda M."/>
            <person name="Hayes R.D."/>
            <person name="Keri Z."/>
            <person name="LaButti K."/>
            <person name="Lipzen A."/>
            <person name="Lombard V."/>
            <person name="Magnuson J."/>
            <person name="Maillard F."/>
            <person name="Murat C."/>
            <person name="Nolan M."/>
            <person name="Ohm R.A."/>
            <person name="Pangilinan J."/>
            <person name="Pereira M.F."/>
            <person name="Perotto S."/>
            <person name="Peter M."/>
            <person name="Pfister S."/>
            <person name="Riley R."/>
            <person name="Sitrit Y."/>
            <person name="Stielow J.B."/>
            <person name="Szollosi G."/>
            <person name="Zifcakova L."/>
            <person name="Stursova M."/>
            <person name="Spatafora J.W."/>
            <person name="Tedersoo L."/>
            <person name="Vaario L.M."/>
            <person name="Yamada A."/>
            <person name="Yan M."/>
            <person name="Wang P."/>
            <person name="Xu J."/>
            <person name="Bruns T."/>
            <person name="Baldrian P."/>
            <person name="Vilgalys R."/>
            <person name="Dunand C."/>
            <person name="Henrissat B."/>
            <person name="Grigoriev I.V."/>
            <person name="Hibbett D."/>
            <person name="Nagy L.G."/>
            <person name="Martin F.M."/>
        </authorList>
    </citation>
    <scope>NUCLEOTIDE SEQUENCE</scope>
    <source>
        <strain evidence="5">UP504</strain>
    </source>
</reference>
<feature type="region of interest" description="Disordered" evidence="3">
    <location>
        <begin position="120"/>
        <end position="143"/>
    </location>
</feature>
<dbReference type="PANTHER" id="PTHR15835:SF6">
    <property type="entry name" value="ZINC FINGER C3HC-TYPE PROTEIN 1"/>
    <property type="match status" value="1"/>
</dbReference>
<dbReference type="InterPro" id="IPR012935">
    <property type="entry name" value="NuBaID_N"/>
</dbReference>
<dbReference type="AlphaFoldDB" id="A0A9P6DPA3"/>
<evidence type="ECO:0000313" key="5">
    <source>
        <dbReference type="EMBL" id="KAF9509811.1"/>
    </source>
</evidence>
<dbReference type="GO" id="GO:0005634">
    <property type="term" value="C:nucleus"/>
    <property type="evidence" value="ECO:0007669"/>
    <property type="project" value="UniProtKB-SubCell"/>
</dbReference>
<organism evidence="5 6">
    <name type="scientific">Hydnum rufescens UP504</name>
    <dbReference type="NCBI Taxonomy" id="1448309"/>
    <lineage>
        <taxon>Eukaryota</taxon>
        <taxon>Fungi</taxon>
        <taxon>Dikarya</taxon>
        <taxon>Basidiomycota</taxon>
        <taxon>Agaricomycotina</taxon>
        <taxon>Agaricomycetes</taxon>
        <taxon>Cantharellales</taxon>
        <taxon>Hydnaceae</taxon>
        <taxon>Hydnum</taxon>
    </lineage>
</organism>
<keyword evidence="2" id="KW-0539">Nucleus</keyword>
<evidence type="ECO:0000313" key="6">
    <source>
        <dbReference type="Proteomes" id="UP000886523"/>
    </source>
</evidence>
<proteinExistence type="predicted"/>
<protein>
    <recommendedName>
        <fullName evidence="4">C3HC-type domain-containing protein</fullName>
    </recommendedName>
</protein>
<comment type="caution">
    <text evidence="5">The sequence shown here is derived from an EMBL/GenBank/DDBJ whole genome shotgun (WGS) entry which is preliminary data.</text>
</comment>
<evidence type="ECO:0000256" key="1">
    <source>
        <dbReference type="ARBA" id="ARBA00004123"/>
    </source>
</evidence>
<dbReference type="PANTHER" id="PTHR15835">
    <property type="entry name" value="NUCLEAR-INTERACTING PARTNER OF ALK"/>
    <property type="match status" value="1"/>
</dbReference>
<feature type="compositionally biased region" description="Low complexity" evidence="3">
    <location>
        <begin position="532"/>
        <end position="547"/>
    </location>
</feature>
<feature type="region of interest" description="Disordered" evidence="3">
    <location>
        <begin position="43"/>
        <end position="64"/>
    </location>
</feature>
<feature type="region of interest" description="Disordered" evidence="3">
    <location>
        <begin position="485"/>
        <end position="547"/>
    </location>
</feature>
<comment type="subcellular location">
    <subcellularLocation>
        <location evidence="1">Nucleus</location>
    </subcellularLocation>
</comment>
<evidence type="ECO:0000259" key="4">
    <source>
        <dbReference type="Pfam" id="PF07967"/>
    </source>
</evidence>